<organism evidence="3 4">
    <name type="scientific">Microcoleus asticus IPMA8</name>
    <dbReference type="NCBI Taxonomy" id="2563858"/>
    <lineage>
        <taxon>Bacteria</taxon>
        <taxon>Bacillati</taxon>
        <taxon>Cyanobacteriota</taxon>
        <taxon>Cyanophyceae</taxon>
        <taxon>Oscillatoriophycideae</taxon>
        <taxon>Oscillatoriales</taxon>
        <taxon>Microcoleaceae</taxon>
        <taxon>Microcoleus</taxon>
        <taxon>Microcoleus asticus</taxon>
    </lineage>
</organism>
<dbReference type="PROSITE" id="PS00330">
    <property type="entry name" value="HEMOLYSIN_CALCIUM"/>
    <property type="match status" value="3"/>
</dbReference>
<dbReference type="InterPro" id="IPR018511">
    <property type="entry name" value="Hemolysin-typ_Ca-bd_CS"/>
</dbReference>
<dbReference type="InterPro" id="IPR050557">
    <property type="entry name" value="RTX_toxin/Mannuronan_C5-epim"/>
</dbReference>
<dbReference type="PRINTS" id="PR00313">
    <property type="entry name" value="CABNDNGRPT"/>
</dbReference>
<gene>
    <name evidence="3" type="primary">ltxA_18</name>
    <name evidence="3" type="ORF">E5S67_04139</name>
</gene>
<evidence type="ECO:0000256" key="2">
    <source>
        <dbReference type="ARBA" id="ARBA00022525"/>
    </source>
</evidence>
<reference evidence="3 4" key="1">
    <citation type="journal article" date="2020" name="Sci. Rep.">
        <title>A novel cyanobacterial geosmin producer, revising GeoA distribution and dispersion patterns in Bacteria.</title>
        <authorList>
            <person name="Churro C."/>
            <person name="Semedo-Aguiar A.P."/>
            <person name="Silva A.D."/>
            <person name="Pereira-Leal J.B."/>
            <person name="Leite R.B."/>
        </authorList>
    </citation>
    <scope>NUCLEOTIDE SEQUENCE [LARGE SCALE GENOMIC DNA]</scope>
    <source>
        <strain evidence="3 4">IPMA8</strain>
    </source>
</reference>
<accession>A0ABX2D151</accession>
<dbReference type="PANTHER" id="PTHR38340">
    <property type="entry name" value="S-LAYER PROTEIN"/>
    <property type="match status" value="1"/>
</dbReference>
<dbReference type="SUPFAM" id="SSF51120">
    <property type="entry name" value="beta-Roll"/>
    <property type="match status" value="1"/>
</dbReference>
<keyword evidence="4" id="KW-1185">Reference proteome</keyword>
<comment type="subcellular location">
    <subcellularLocation>
        <location evidence="1">Secreted</location>
    </subcellularLocation>
</comment>
<protein>
    <submittedName>
        <fullName evidence="3">Leukotoxin</fullName>
    </submittedName>
</protein>
<dbReference type="RefSeq" id="WP_172190288.1">
    <property type="nucleotide sequence ID" value="NZ_CAWPPK010000300.1"/>
</dbReference>
<name>A0ABX2D151_9CYAN</name>
<dbReference type="InterPro" id="IPR001343">
    <property type="entry name" value="Hemolysn_Ca-bd"/>
</dbReference>
<sequence>MALQTDPSGVPRLIGDNTSEYADLFVLNSKFGGVTNFPSGVWMLGGEDTVIGSTIGDLVFGNDGEDFLVGDFGNDSLFGGQGKDVLYGNEGNDCLTGGQDADWMLDDAGNDILLGGRGNDLLFSDDGNDTLIGGLGRDFLVGANEQNLGSVEIRESNLYVIQAEPGVTDINNADLIAGFTLGADRIGLANGLTANDIVLENVTNVSITIHAEFPQYLASFATPDLLEPTSIVTSGTLIKVKNSGDLIGFVESVTPAQLQNSMISVQGF</sequence>
<dbReference type="Gene3D" id="2.150.10.10">
    <property type="entry name" value="Serralysin-like metalloprotease, C-terminal"/>
    <property type="match status" value="2"/>
</dbReference>
<evidence type="ECO:0000313" key="4">
    <source>
        <dbReference type="Proteomes" id="UP000702425"/>
    </source>
</evidence>
<evidence type="ECO:0000256" key="1">
    <source>
        <dbReference type="ARBA" id="ARBA00004613"/>
    </source>
</evidence>
<dbReference type="Proteomes" id="UP000702425">
    <property type="component" value="Unassembled WGS sequence"/>
</dbReference>
<comment type="caution">
    <text evidence="3">The sequence shown here is derived from an EMBL/GenBank/DDBJ whole genome shotgun (WGS) entry which is preliminary data.</text>
</comment>
<evidence type="ECO:0000313" key="3">
    <source>
        <dbReference type="EMBL" id="NQE36374.1"/>
    </source>
</evidence>
<dbReference type="PANTHER" id="PTHR38340:SF1">
    <property type="entry name" value="S-LAYER PROTEIN"/>
    <property type="match status" value="1"/>
</dbReference>
<dbReference type="Pfam" id="PF00353">
    <property type="entry name" value="HemolysinCabind"/>
    <property type="match status" value="2"/>
</dbReference>
<proteinExistence type="predicted"/>
<dbReference type="InterPro" id="IPR011049">
    <property type="entry name" value="Serralysin-like_metalloprot_C"/>
</dbReference>
<keyword evidence="2" id="KW-0964">Secreted</keyword>
<dbReference type="EMBL" id="SRRZ01000083">
    <property type="protein sequence ID" value="NQE36374.1"/>
    <property type="molecule type" value="Genomic_DNA"/>
</dbReference>